<feature type="non-terminal residue" evidence="1">
    <location>
        <position position="1"/>
    </location>
</feature>
<dbReference type="AlphaFoldDB" id="A0A382W1S7"/>
<sequence>VTKSEPLREKNPYDLVKKEEIPSNFISGDQLISLLNKHEIKFDET</sequence>
<protein>
    <submittedName>
        <fullName evidence="1">Uncharacterized protein</fullName>
    </submittedName>
</protein>
<name>A0A382W1S7_9ZZZZ</name>
<feature type="non-terminal residue" evidence="1">
    <location>
        <position position="45"/>
    </location>
</feature>
<gene>
    <name evidence="1" type="ORF">METZ01_LOCUS405547</name>
</gene>
<proteinExistence type="predicted"/>
<accession>A0A382W1S7</accession>
<evidence type="ECO:0000313" key="1">
    <source>
        <dbReference type="EMBL" id="SVD52693.1"/>
    </source>
</evidence>
<dbReference type="EMBL" id="UINC01156333">
    <property type="protein sequence ID" value="SVD52693.1"/>
    <property type="molecule type" value="Genomic_DNA"/>
</dbReference>
<organism evidence="1">
    <name type="scientific">marine metagenome</name>
    <dbReference type="NCBI Taxonomy" id="408172"/>
    <lineage>
        <taxon>unclassified sequences</taxon>
        <taxon>metagenomes</taxon>
        <taxon>ecological metagenomes</taxon>
    </lineage>
</organism>
<reference evidence="1" key="1">
    <citation type="submission" date="2018-05" db="EMBL/GenBank/DDBJ databases">
        <authorList>
            <person name="Lanie J.A."/>
            <person name="Ng W.-L."/>
            <person name="Kazmierczak K.M."/>
            <person name="Andrzejewski T.M."/>
            <person name="Davidsen T.M."/>
            <person name="Wayne K.J."/>
            <person name="Tettelin H."/>
            <person name="Glass J.I."/>
            <person name="Rusch D."/>
            <person name="Podicherti R."/>
            <person name="Tsui H.-C.T."/>
            <person name="Winkler M.E."/>
        </authorList>
    </citation>
    <scope>NUCLEOTIDE SEQUENCE</scope>
</reference>